<protein>
    <recommendedName>
        <fullName evidence="4">Type-4 uracil-DNA glycosylase</fullName>
        <ecNumber evidence="3">3.2.2.27</ecNumber>
    </recommendedName>
</protein>
<dbReference type="EC" id="3.2.2.27" evidence="3"/>
<dbReference type="InterPro" id="IPR051536">
    <property type="entry name" value="UDG_Type-4/5"/>
</dbReference>
<keyword evidence="11" id="KW-0234">DNA repair</keyword>
<dbReference type="InterPro" id="IPR036895">
    <property type="entry name" value="Uracil-DNA_glycosylase-like_sf"/>
</dbReference>
<dbReference type="GO" id="GO:0046872">
    <property type="term" value="F:metal ion binding"/>
    <property type="evidence" value="ECO:0007669"/>
    <property type="project" value="UniProtKB-KW"/>
</dbReference>
<evidence type="ECO:0000256" key="8">
    <source>
        <dbReference type="ARBA" id="ARBA00022801"/>
    </source>
</evidence>
<evidence type="ECO:0000256" key="7">
    <source>
        <dbReference type="ARBA" id="ARBA00022763"/>
    </source>
</evidence>
<evidence type="ECO:0000256" key="9">
    <source>
        <dbReference type="ARBA" id="ARBA00023004"/>
    </source>
</evidence>
<evidence type="ECO:0000256" key="12">
    <source>
        <dbReference type="SAM" id="MobiDB-lite"/>
    </source>
</evidence>
<comment type="catalytic activity">
    <reaction evidence="1">
        <text>Hydrolyzes single-stranded DNA or mismatched double-stranded DNA and polynucleotides, releasing free uracil.</text>
        <dbReference type="EC" id="3.2.2.27"/>
    </reaction>
</comment>
<keyword evidence="6" id="KW-0479">Metal-binding</keyword>
<feature type="domain" description="Uracil-DNA glycosylase-like" evidence="13">
    <location>
        <begin position="171"/>
        <end position="326"/>
    </location>
</feature>
<comment type="caution">
    <text evidence="14">The sequence shown here is derived from an EMBL/GenBank/DDBJ whole genome shotgun (WGS) entry which is preliminary data.</text>
</comment>
<evidence type="ECO:0000256" key="2">
    <source>
        <dbReference type="ARBA" id="ARBA00006521"/>
    </source>
</evidence>
<dbReference type="SUPFAM" id="SSF52141">
    <property type="entry name" value="Uracil-DNA glycosylase-like"/>
    <property type="match status" value="1"/>
</dbReference>
<name>A0A538S8Y2_UNCEI</name>
<evidence type="ECO:0000256" key="10">
    <source>
        <dbReference type="ARBA" id="ARBA00023014"/>
    </source>
</evidence>
<dbReference type="PANTHER" id="PTHR33693">
    <property type="entry name" value="TYPE-5 URACIL-DNA GLYCOSYLASE"/>
    <property type="match status" value="1"/>
</dbReference>
<evidence type="ECO:0000313" key="14">
    <source>
        <dbReference type="EMBL" id="TMQ47821.1"/>
    </source>
</evidence>
<proteinExistence type="inferred from homology"/>
<reference evidence="14 15" key="1">
    <citation type="journal article" date="2019" name="Nat. Microbiol.">
        <title>Mediterranean grassland soil C-N compound turnover is dependent on rainfall and depth, and is mediated by genomically divergent microorganisms.</title>
        <authorList>
            <person name="Diamond S."/>
            <person name="Andeer P.F."/>
            <person name="Li Z."/>
            <person name="Crits-Christoph A."/>
            <person name="Burstein D."/>
            <person name="Anantharaman K."/>
            <person name="Lane K.R."/>
            <person name="Thomas B.C."/>
            <person name="Pan C."/>
            <person name="Northen T.R."/>
            <person name="Banfield J.F."/>
        </authorList>
    </citation>
    <scope>NUCLEOTIDE SEQUENCE [LARGE SCALE GENOMIC DNA]</scope>
    <source>
        <strain evidence="14">WS_3</strain>
    </source>
</reference>
<evidence type="ECO:0000256" key="4">
    <source>
        <dbReference type="ARBA" id="ARBA00019403"/>
    </source>
</evidence>
<evidence type="ECO:0000256" key="3">
    <source>
        <dbReference type="ARBA" id="ARBA00012030"/>
    </source>
</evidence>
<evidence type="ECO:0000256" key="6">
    <source>
        <dbReference type="ARBA" id="ARBA00022723"/>
    </source>
</evidence>
<dbReference type="CDD" id="cd10030">
    <property type="entry name" value="UDG-F4_TTUDGA_SPO1dp_like"/>
    <property type="match status" value="1"/>
</dbReference>
<keyword evidence="5" id="KW-0004">4Fe-4S</keyword>
<evidence type="ECO:0000256" key="5">
    <source>
        <dbReference type="ARBA" id="ARBA00022485"/>
    </source>
</evidence>
<dbReference type="AlphaFoldDB" id="A0A538S8Y2"/>
<dbReference type="GO" id="GO:0004844">
    <property type="term" value="F:uracil DNA N-glycosylase activity"/>
    <property type="evidence" value="ECO:0007669"/>
    <property type="project" value="UniProtKB-EC"/>
</dbReference>
<organism evidence="14 15">
    <name type="scientific">Eiseniibacteriota bacterium</name>
    <dbReference type="NCBI Taxonomy" id="2212470"/>
    <lineage>
        <taxon>Bacteria</taxon>
        <taxon>Candidatus Eiseniibacteriota</taxon>
    </lineage>
</organism>
<sequence length="335" mass="35935">MSAGNPREELAGIARSLRTHLERERAAGTAELLAASARAAARRAESRAGTSGPAKSPRDRSFDPAPAEEASIGTPRASKRPAAPPPKSAAPAPLPHVDLFGNPVAVAVARAEEPEPLDFDLPPVHAPLNPAGLAERAQITERSLPVLGRIAEEVIACTRCGLCETRTNAVPGVGSGRSGIVFVGEAPGADEDRRGEPFVGRAGELLTRIIKAMDDAQLIDGVPLTRDTVYICNVLKCRPPENRNPLPHEIETCSPYLQRQLAALEPRLICCLGKFAAELLVGAKGTVASMRGRTYRYHGAKLIVTYHPAACLRNPNLKRPVWEDMQLLAREYRSN</sequence>
<gene>
    <name evidence="14" type="ORF">E6K73_13060</name>
</gene>
<dbReference type="Proteomes" id="UP000320184">
    <property type="component" value="Unassembled WGS sequence"/>
</dbReference>
<dbReference type="Pfam" id="PF03167">
    <property type="entry name" value="UDG"/>
    <property type="match status" value="1"/>
</dbReference>
<evidence type="ECO:0000256" key="11">
    <source>
        <dbReference type="ARBA" id="ARBA00023204"/>
    </source>
</evidence>
<dbReference type="PANTHER" id="PTHR33693:SF1">
    <property type="entry name" value="TYPE-4 URACIL-DNA GLYCOSYLASE"/>
    <property type="match status" value="1"/>
</dbReference>
<dbReference type="InterPro" id="IPR005273">
    <property type="entry name" value="Ura-DNA_glyco_family4"/>
</dbReference>
<feature type="region of interest" description="Disordered" evidence="12">
    <location>
        <begin position="35"/>
        <end position="96"/>
    </location>
</feature>
<dbReference type="SMART" id="SM00986">
    <property type="entry name" value="UDG"/>
    <property type="match status" value="1"/>
</dbReference>
<evidence type="ECO:0000256" key="1">
    <source>
        <dbReference type="ARBA" id="ARBA00001400"/>
    </source>
</evidence>
<dbReference type="NCBIfam" id="TIGR00758">
    <property type="entry name" value="UDG_fam4"/>
    <property type="match status" value="1"/>
</dbReference>
<dbReference type="GO" id="GO:0006281">
    <property type="term" value="P:DNA repair"/>
    <property type="evidence" value="ECO:0007669"/>
    <property type="project" value="UniProtKB-KW"/>
</dbReference>
<evidence type="ECO:0000313" key="15">
    <source>
        <dbReference type="Proteomes" id="UP000320184"/>
    </source>
</evidence>
<keyword evidence="10" id="KW-0411">Iron-sulfur</keyword>
<feature type="compositionally biased region" description="Pro residues" evidence="12">
    <location>
        <begin position="82"/>
        <end position="94"/>
    </location>
</feature>
<keyword evidence="7" id="KW-0227">DNA damage</keyword>
<keyword evidence="9" id="KW-0408">Iron</keyword>
<accession>A0A538S8Y2</accession>
<evidence type="ECO:0000259" key="13">
    <source>
        <dbReference type="SMART" id="SM00986"/>
    </source>
</evidence>
<dbReference type="InterPro" id="IPR005122">
    <property type="entry name" value="Uracil-DNA_glycosylase-like"/>
</dbReference>
<dbReference type="Gene3D" id="3.40.470.10">
    <property type="entry name" value="Uracil-DNA glycosylase-like domain"/>
    <property type="match status" value="1"/>
</dbReference>
<comment type="similarity">
    <text evidence="2">Belongs to the uracil-DNA glycosylase (UDG) superfamily. Type 4 (UDGa) family.</text>
</comment>
<dbReference type="EMBL" id="VBOT01000165">
    <property type="protein sequence ID" value="TMQ47821.1"/>
    <property type="molecule type" value="Genomic_DNA"/>
</dbReference>
<dbReference type="SMART" id="SM00987">
    <property type="entry name" value="UreE_C"/>
    <property type="match status" value="1"/>
</dbReference>
<dbReference type="GO" id="GO:0051539">
    <property type="term" value="F:4 iron, 4 sulfur cluster binding"/>
    <property type="evidence" value="ECO:0007669"/>
    <property type="project" value="UniProtKB-KW"/>
</dbReference>
<keyword evidence="8" id="KW-0378">Hydrolase</keyword>